<dbReference type="InterPro" id="IPR011991">
    <property type="entry name" value="ArsR-like_HTH"/>
</dbReference>
<keyword evidence="3" id="KW-0804">Transcription</keyword>
<evidence type="ECO:0000313" key="6">
    <source>
        <dbReference type="Proteomes" id="UP001183420"/>
    </source>
</evidence>
<dbReference type="SUPFAM" id="SSF54909">
    <property type="entry name" value="Dimeric alpha+beta barrel"/>
    <property type="match status" value="1"/>
</dbReference>
<accession>A0ABU2LLN3</accession>
<dbReference type="RefSeq" id="WP_311597205.1">
    <property type="nucleotide sequence ID" value="NZ_JAVREM010000006.1"/>
</dbReference>
<dbReference type="PRINTS" id="PR00033">
    <property type="entry name" value="HTHASNC"/>
</dbReference>
<gene>
    <name evidence="5" type="ORF">RNC47_09120</name>
</gene>
<dbReference type="PROSITE" id="PS00519">
    <property type="entry name" value="HTH_ASNC_1"/>
    <property type="match status" value="1"/>
</dbReference>
<evidence type="ECO:0000256" key="3">
    <source>
        <dbReference type="ARBA" id="ARBA00023163"/>
    </source>
</evidence>
<dbReference type="Gene3D" id="1.10.10.10">
    <property type="entry name" value="Winged helix-like DNA-binding domain superfamily/Winged helix DNA-binding domain"/>
    <property type="match status" value="1"/>
</dbReference>
<keyword evidence="2" id="KW-0238">DNA-binding</keyword>
<dbReference type="EMBL" id="JAVREM010000006">
    <property type="protein sequence ID" value="MDT0318494.1"/>
    <property type="molecule type" value="Genomic_DNA"/>
</dbReference>
<dbReference type="Pfam" id="PF13412">
    <property type="entry name" value="HTH_24"/>
    <property type="match status" value="1"/>
</dbReference>
<dbReference type="SUPFAM" id="SSF46785">
    <property type="entry name" value="Winged helix' DNA-binding domain"/>
    <property type="match status" value="1"/>
</dbReference>
<dbReference type="InterPro" id="IPR000485">
    <property type="entry name" value="AsnC-type_HTH_dom"/>
</dbReference>
<dbReference type="Pfam" id="PF01037">
    <property type="entry name" value="AsnC_trans_reg"/>
    <property type="match status" value="1"/>
</dbReference>
<evidence type="ECO:0000256" key="1">
    <source>
        <dbReference type="ARBA" id="ARBA00023015"/>
    </source>
</evidence>
<dbReference type="InterPro" id="IPR019885">
    <property type="entry name" value="Tscrpt_reg_HTH_AsnC-type_CS"/>
</dbReference>
<comment type="caution">
    <text evidence="5">The sequence shown here is derived from an EMBL/GenBank/DDBJ whole genome shotgun (WGS) entry which is preliminary data.</text>
</comment>
<reference evidence="6" key="1">
    <citation type="submission" date="2023-07" db="EMBL/GenBank/DDBJ databases">
        <title>30 novel species of actinomycetes from the DSMZ collection.</title>
        <authorList>
            <person name="Nouioui I."/>
        </authorList>
    </citation>
    <scope>NUCLEOTIDE SEQUENCE [LARGE SCALE GENOMIC DNA]</scope>
    <source>
        <strain evidence="6">DSM 44918</strain>
    </source>
</reference>
<keyword evidence="1" id="KW-0805">Transcription regulation</keyword>
<dbReference type="InterPro" id="IPR036390">
    <property type="entry name" value="WH_DNA-bd_sf"/>
</dbReference>
<evidence type="ECO:0000259" key="4">
    <source>
        <dbReference type="PROSITE" id="PS50956"/>
    </source>
</evidence>
<dbReference type="PANTHER" id="PTHR30154:SF53">
    <property type="entry name" value="HTH-TYPE TRANSCRIPTIONAL REGULATOR LRPC"/>
    <property type="match status" value="1"/>
</dbReference>
<dbReference type="Proteomes" id="UP001183420">
    <property type="component" value="Unassembled WGS sequence"/>
</dbReference>
<sequence>MPQNLKSDNPVSREPQPTLDPVDRALVRLLQESGRITLTELSRQVGMSPPGVSERLRRLEKAGVVTGYTAVVDPEHLGYRLRAFVRLATFQPLASRPALDRVLTRPEVVEAHHVVGEDCWIFKVLVRDTRHLEELLLAFAAVGTTTTSIVLSSPVDGRPLLPADELEEGEGEAP</sequence>
<evidence type="ECO:0000313" key="5">
    <source>
        <dbReference type="EMBL" id="MDT0318494.1"/>
    </source>
</evidence>
<dbReference type="PANTHER" id="PTHR30154">
    <property type="entry name" value="LEUCINE-RESPONSIVE REGULATORY PROTEIN"/>
    <property type="match status" value="1"/>
</dbReference>
<keyword evidence="6" id="KW-1185">Reference proteome</keyword>
<feature type="domain" description="HTH asnC-type" evidence="4">
    <location>
        <begin position="19"/>
        <end position="80"/>
    </location>
</feature>
<dbReference type="Gene3D" id="3.30.70.920">
    <property type="match status" value="1"/>
</dbReference>
<dbReference type="SMART" id="SM00344">
    <property type="entry name" value="HTH_ASNC"/>
    <property type="match status" value="1"/>
</dbReference>
<dbReference type="InterPro" id="IPR001845">
    <property type="entry name" value="HTH_ArsR_DNA-bd_dom"/>
</dbReference>
<organism evidence="5 6">
    <name type="scientific">Streptomyces millisiae</name>
    <dbReference type="NCBI Taxonomy" id="3075542"/>
    <lineage>
        <taxon>Bacteria</taxon>
        <taxon>Bacillati</taxon>
        <taxon>Actinomycetota</taxon>
        <taxon>Actinomycetes</taxon>
        <taxon>Kitasatosporales</taxon>
        <taxon>Streptomycetaceae</taxon>
        <taxon>Streptomyces</taxon>
    </lineage>
</organism>
<dbReference type="PROSITE" id="PS50956">
    <property type="entry name" value="HTH_ASNC_2"/>
    <property type="match status" value="1"/>
</dbReference>
<dbReference type="InterPro" id="IPR036388">
    <property type="entry name" value="WH-like_DNA-bd_sf"/>
</dbReference>
<name>A0ABU2LLN3_9ACTN</name>
<dbReference type="InterPro" id="IPR019888">
    <property type="entry name" value="Tscrpt_reg_AsnC-like"/>
</dbReference>
<dbReference type="InterPro" id="IPR011008">
    <property type="entry name" value="Dimeric_a/b-barrel"/>
</dbReference>
<proteinExistence type="predicted"/>
<protein>
    <submittedName>
        <fullName evidence="5">Lrp/AsnC family transcriptional regulator</fullName>
    </submittedName>
</protein>
<dbReference type="CDD" id="cd00090">
    <property type="entry name" value="HTH_ARSR"/>
    <property type="match status" value="1"/>
</dbReference>
<dbReference type="SMART" id="SM00418">
    <property type="entry name" value="HTH_ARSR"/>
    <property type="match status" value="1"/>
</dbReference>
<dbReference type="InterPro" id="IPR019887">
    <property type="entry name" value="Tscrpt_reg_AsnC/Lrp_C"/>
</dbReference>
<evidence type="ECO:0000256" key="2">
    <source>
        <dbReference type="ARBA" id="ARBA00023125"/>
    </source>
</evidence>